<reference evidence="1" key="1">
    <citation type="journal article" date="2014" name="Front. Microbiol.">
        <title>High frequency of phylogenetically diverse reductive dehalogenase-homologous genes in deep subseafloor sedimentary metagenomes.</title>
        <authorList>
            <person name="Kawai M."/>
            <person name="Futagami T."/>
            <person name="Toyoda A."/>
            <person name="Takaki Y."/>
            <person name="Nishi S."/>
            <person name="Hori S."/>
            <person name="Arai W."/>
            <person name="Tsubouchi T."/>
            <person name="Morono Y."/>
            <person name="Uchiyama I."/>
            <person name="Ito T."/>
            <person name="Fujiyama A."/>
            <person name="Inagaki F."/>
            <person name="Takami H."/>
        </authorList>
    </citation>
    <scope>NUCLEOTIDE SEQUENCE</scope>
    <source>
        <strain evidence="1">Expedition CK06-06</strain>
    </source>
</reference>
<organism evidence="1">
    <name type="scientific">marine sediment metagenome</name>
    <dbReference type="NCBI Taxonomy" id="412755"/>
    <lineage>
        <taxon>unclassified sequences</taxon>
        <taxon>metagenomes</taxon>
        <taxon>ecological metagenomes</taxon>
    </lineage>
</organism>
<proteinExistence type="predicted"/>
<comment type="caution">
    <text evidence="1">The sequence shown here is derived from an EMBL/GenBank/DDBJ whole genome shotgun (WGS) entry which is preliminary data.</text>
</comment>
<gene>
    <name evidence="1" type="ORF">S03H2_72548</name>
</gene>
<sequence length="54" mass="5589">KHVVRWLAVMLIVMLGAVFAAVPVVAADLRSGDTVTVASGEVVDGDFYVAGSDI</sequence>
<protein>
    <submittedName>
        <fullName evidence="1">Uncharacterized protein</fullName>
    </submittedName>
</protein>
<name>X1KBD7_9ZZZZ</name>
<feature type="non-terminal residue" evidence="1">
    <location>
        <position position="54"/>
    </location>
</feature>
<dbReference type="AlphaFoldDB" id="X1KBD7"/>
<dbReference type="EMBL" id="BARU01049124">
    <property type="protein sequence ID" value="GAH90945.1"/>
    <property type="molecule type" value="Genomic_DNA"/>
</dbReference>
<feature type="non-terminal residue" evidence="1">
    <location>
        <position position="1"/>
    </location>
</feature>
<evidence type="ECO:0000313" key="1">
    <source>
        <dbReference type="EMBL" id="GAH90945.1"/>
    </source>
</evidence>
<accession>X1KBD7</accession>